<evidence type="ECO:0000256" key="1">
    <source>
        <dbReference type="ARBA" id="ARBA00023002"/>
    </source>
</evidence>
<keyword evidence="3" id="KW-0472">Membrane</keyword>
<keyword evidence="3" id="KW-0812">Transmembrane</keyword>
<feature type="chain" id="PRO_5034535982" evidence="4">
    <location>
        <begin position="22"/>
        <end position="620"/>
    </location>
</feature>
<dbReference type="InterPro" id="IPR036291">
    <property type="entry name" value="NAD(P)-bd_dom_sf"/>
</dbReference>
<dbReference type="PANTHER" id="PTHR48075:SF5">
    <property type="entry name" value="3-HYDROXYBUTYRYL-COA DEHYDROGENASE"/>
    <property type="match status" value="1"/>
</dbReference>
<dbReference type="GO" id="GO:0070403">
    <property type="term" value="F:NAD+ binding"/>
    <property type="evidence" value="ECO:0007669"/>
    <property type="project" value="InterPro"/>
</dbReference>
<feature type="domain" description="3-hydroxyacyl-CoA dehydrogenase NAD binding" evidence="6">
    <location>
        <begin position="471"/>
        <end position="523"/>
    </location>
</feature>
<dbReference type="GO" id="GO:0016616">
    <property type="term" value="F:oxidoreductase activity, acting on the CH-OH group of donors, NAD or NADP as acceptor"/>
    <property type="evidence" value="ECO:0007669"/>
    <property type="project" value="InterPro"/>
</dbReference>
<dbReference type="InterPro" id="IPR006108">
    <property type="entry name" value="3HC_DH_C"/>
</dbReference>
<evidence type="ECO:0000313" key="7">
    <source>
        <dbReference type="EMBL" id="QRW25341.1"/>
    </source>
</evidence>
<reference evidence="7" key="1">
    <citation type="submission" date="2020-05" db="EMBL/GenBank/DDBJ databases">
        <title>Evolutionary and genomic comparisons of hybrid uninucleate and nonhybrid Rhizoctonia fungi.</title>
        <authorList>
            <person name="Li C."/>
            <person name="Chen X."/>
        </authorList>
    </citation>
    <scope>NUCLEOTIDE SEQUENCE</scope>
    <source>
        <strain evidence="7">AG-1 IA</strain>
    </source>
</reference>
<feature type="transmembrane region" description="Helical" evidence="3">
    <location>
        <begin position="267"/>
        <end position="289"/>
    </location>
</feature>
<protein>
    <submittedName>
        <fullName evidence="7">3-hydroxyacyl-CoA dehydrogenase</fullName>
    </submittedName>
</protein>
<evidence type="ECO:0000256" key="3">
    <source>
        <dbReference type="SAM" id="Phobius"/>
    </source>
</evidence>
<dbReference type="Pfam" id="PF02737">
    <property type="entry name" value="3HCDH_N"/>
    <property type="match status" value="1"/>
</dbReference>
<name>A0A8H8P7M8_9AGAM</name>
<keyword evidence="3" id="KW-1133">Transmembrane helix</keyword>
<feature type="domain" description="3-hydroxyacyl-CoA dehydrogenase C-terminal" evidence="5">
    <location>
        <begin position="526"/>
        <end position="617"/>
    </location>
</feature>
<evidence type="ECO:0000256" key="2">
    <source>
        <dbReference type="SAM" id="MobiDB-lite"/>
    </source>
</evidence>
<feature type="compositionally biased region" description="Basic and acidic residues" evidence="2">
    <location>
        <begin position="307"/>
        <end position="323"/>
    </location>
</feature>
<evidence type="ECO:0000259" key="6">
    <source>
        <dbReference type="Pfam" id="PF02737"/>
    </source>
</evidence>
<proteinExistence type="predicted"/>
<feature type="region of interest" description="Disordered" evidence="2">
    <location>
        <begin position="307"/>
        <end position="335"/>
    </location>
</feature>
<dbReference type="PANTHER" id="PTHR48075">
    <property type="entry name" value="3-HYDROXYACYL-COA DEHYDROGENASE FAMILY PROTEIN"/>
    <property type="match status" value="1"/>
</dbReference>
<dbReference type="InterPro" id="IPR006176">
    <property type="entry name" value="3-OHacyl-CoA_DH_NAD-bd"/>
</dbReference>
<dbReference type="AlphaFoldDB" id="A0A8H8P7M8"/>
<keyword evidence="1" id="KW-0560">Oxidoreductase</keyword>
<evidence type="ECO:0000259" key="5">
    <source>
        <dbReference type="Pfam" id="PF00725"/>
    </source>
</evidence>
<dbReference type="InterPro" id="IPR008927">
    <property type="entry name" value="6-PGluconate_DH-like_C_sf"/>
</dbReference>
<keyword evidence="4" id="KW-0732">Signal</keyword>
<feature type="region of interest" description="Disordered" evidence="2">
    <location>
        <begin position="347"/>
        <end position="399"/>
    </location>
</feature>
<feature type="signal peptide" evidence="4">
    <location>
        <begin position="1"/>
        <end position="21"/>
    </location>
</feature>
<dbReference type="RefSeq" id="XP_043185578.1">
    <property type="nucleotide sequence ID" value="XM_043327106.1"/>
</dbReference>
<accession>A0A8H8P7M8</accession>
<feature type="region of interest" description="Disordered" evidence="2">
    <location>
        <begin position="226"/>
        <end position="259"/>
    </location>
</feature>
<dbReference type="SUPFAM" id="SSF48179">
    <property type="entry name" value="6-phosphogluconate dehydrogenase C-terminal domain-like"/>
    <property type="match status" value="1"/>
</dbReference>
<sequence length="620" mass="65750">MITKYLYSLLALGTLCRAWRASFSDATQCGTTTVTWSAATAESIGPPFVVRVAPFGLAPLILDVPTSAWSDSSRAGSYSFTVPWPEGTRFVSAMDDGFGLGTGGISGIQTVKSSSDSSCINSTVTQPSQIFSIRGSFAQCSVVSMNWTEPATSQTRIAGLVPSGVAFQLDPPLTGSKSTTWDLNLEAGTAFVLIYSDGSGNNMTSQLLQSLDSTTTGCLASGSYPSATAPQTGVAEATATSSTSALPTASSISESGSGNSRSNLGPILGAVFGTLALLGVLGLGVWAILRRRRRKRVTHQELAEGVDLDRKNTRENHGLDENHQNNGPRRPGSAAILPFVLPYNGAHQGASASDHSRKRAPQVVSRETADTRDSFHIYGTDTSASESVPGARSDVDDDPMFIQHEDAGTLIPPRTREVIELPPGYDQLPRPPPPPPAAPAPAPARVAHQHYKIAAAAIADGVSPSSEQGKQSAGRVVGLHFFNPVPVMKLVELISGLQTTPETLDRARSFAEACGKVVTVSKDVPGFVSNALLMPFINEAIMCLEKGRYRHHPQIGMNHPMGPLTLADFIGLDTCLAIQRVLYEGTGDSKYRPSILLERMVDAGWLGKKSGKGFYDYNQS</sequence>
<dbReference type="InterPro" id="IPR013328">
    <property type="entry name" value="6PGD_dom2"/>
</dbReference>
<dbReference type="EMBL" id="CP059670">
    <property type="protein sequence ID" value="QRW25341.1"/>
    <property type="molecule type" value="Genomic_DNA"/>
</dbReference>
<dbReference type="GO" id="GO:0006631">
    <property type="term" value="P:fatty acid metabolic process"/>
    <property type="evidence" value="ECO:0007669"/>
    <property type="project" value="InterPro"/>
</dbReference>
<dbReference type="Pfam" id="PF00725">
    <property type="entry name" value="3HCDH"/>
    <property type="match status" value="1"/>
</dbReference>
<dbReference type="KEGG" id="rsx:RhiXN_07290"/>
<feature type="compositionally biased region" description="Low complexity" evidence="2">
    <location>
        <begin position="232"/>
        <end position="259"/>
    </location>
</feature>
<dbReference type="Proteomes" id="UP000650533">
    <property type="component" value="Chromosome 13"/>
</dbReference>
<dbReference type="GeneID" id="67029569"/>
<dbReference type="SUPFAM" id="SSF51735">
    <property type="entry name" value="NAD(P)-binding Rossmann-fold domains"/>
    <property type="match status" value="1"/>
</dbReference>
<dbReference type="Gene3D" id="1.10.1040.10">
    <property type="entry name" value="N-(1-d-carboxylethyl)-l-norvaline Dehydrogenase, domain 2"/>
    <property type="match status" value="1"/>
</dbReference>
<evidence type="ECO:0000256" key="4">
    <source>
        <dbReference type="SAM" id="SignalP"/>
    </source>
</evidence>
<evidence type="ECO:0000313" key="8">
    <source>
        <dbReference type="Proteomes" id="UP000650533"/>
    </source>
</evidence>
<organism evidence="7 8">
    <name type="scientific">Rhizoctonia solani</name>
    <dbReference type="NCBI Taxonomy" id="456999"/>
    <lineage>
        <taxon>Eukaryota</taxon>
        <taxon>Fungi</taxon>
        <taxon>Dikarya</taxon>
        <taxon>Basidiomycota</taxon>
        <taxon>Agaricomycotina</taxon>
        <taxon>Agaricomycetes</taxon>
        <taxon>Cantharellales</taxon>
        <taxon>Ceratobasidiaceae</taxon>
        <taxon>Rhizoctonia</taxon>
    </lineage>
</organism>
<gene>
    <name evidence="7" type="ORF">RhiXN_07290</name>
</gene>
<dbReference type="Gene3D" id="3.40.50.720">
    <property type="entry name" value="NAD(P)-binding Rossmann-like Domain"/>
    <property type="match status" value="1"/>
</dbReference>